<dbReference type="GeneID" id="17038610"/>
<keyword evidence="5" id="KW-1185">Reference proteome</keyword>
<feature type="coiled-coil region" evidence="1">
    <location>
        <begin position="82"/>
        <end position="150"/>
    </location>
</feature>
<keyword evidence="1" id="KW-0175">Coiled coil</keyword>
<dbReference type="OrthoDB" id="531008at2759"/>
<evidence type="ECO:0000313" key="4">
    <source>
        <dbReference type="EMBL" id="EIE20631.1"/>
    </source>
</evidence>
<evidence type="ECO:0000259" key="3">
    <source>
        <dbReference type="Pfam" id="PF16561"/>
    </source>
</evidence>
<dbReference type="STRING" id="574566.I0YQG2"/>
<protein>
    <recommendedName>
        <fullName evidence="3">AMP-activated protein kinase glycogen-binding domain-containing protein</fullName>
    </recommendedName>
</protein>
<dbReference type="KEGG" id="csl:COCSUDRAFT_67158"/>
<comment type="caution">
    <text evidence="4">The sequence shown here is derived from an EMBL/GenBank/DDBJ whole genome shotgun (WGS) entry which is preliminary data.</text>
</comment>
<dbReference type="PANTHER" id="PTHR47342:SF1">
    <property type="entry name" value="PROTEIN PTST, CHLOROPLASTIC"/>
    <property type="match status" value="1"/>
</dbReference>
<dbReference type="Proteomes" id="UP000007264">
    <property type="component" value="Unassembled WGS sequence"/>
</dbReference>
<dbReference type="InterPro" id="IPR014756">
    <property type="entry name" value="Ig_E-set"/>
</dbReference>
<dbReference type="eggNOG" id="KOG1616">
    <property type="taxonomic scope" value="Eukaryota"/>
</dbReference>
<gene>
    <name evidence="4" type="ORF">COCSUDRAFT_67158</name>
</gene>
<dbReference type="CDD" id="cd02859">
    <property type="entry name" value="E_set_AMPKbeta_like_N"/>
    <property type="match status" value="1"/>
</dbReference>
<evidence type="ECO:0000256" key="2">
    <source>
        <dbReference type="SAM" id="MobiDB-lite"/>
    </source>
</evidence>
<sequence>MAQAARAQVLRRMGQEQVPEKASRQQLLQHLQEARERSRRLQDSLRGNAVRLAIAAQPAPGRDLPTLHKQFDPGAFVDRKVYDQLRASRNRLSKQLSERNRDLLFLEQRLDEREQASLEGPDLVAAAAALEKLRKEAEAAKQLAEKSAAAHTYGVDRAADRKNATLVLTRLTQLQNAFSTEIQALDARVPRQVPIAWFGVASEVRLMGSFDGWTRGVDLSADDISDSVFTRFEATVLLLPGEHQVKFLVDGNWRLAPHWPAVTNALGDTNNVFAVM</sequence>
<dbReference type="InterPro" id="IPR013783">
    <property type="entry name" value="Ig-like_fold"/>
</dbReference>
<dbReference type="Pfam" id="PF16561">
    <property type="entry name" value="AMPK1_CBM"/>
    <property type="match status" value="1"/>
</dbReference>
<dbReference type="Gene3D" id="2.60.40.10">
    <property type="entry name" value="Immunoglobulins"/>
    <property type="match status" value="1"/>
</dbReference>
<dbReference type="RefSeq" id="XP_005645175.1">
    <property type="nucleotide sequence ID" value="XM_005645118.1"/>
</dbReference>
<feature type="domain" description="AMP-activated protein kinase glycogen-binding" evidence="3">
    <location>
        <begin position="193"/>
        <end position="275"/>
    </location>
</feature>
<accession>I0YQG2</accession>
<feature type="region of interest" description="Disordered" evidence="2">
    <location>
        <begin position="1"/>
        <end position="20"/>
    </location>
</feature>
<organism evidence="4 5">
    <name type="scientific">Coccomyxa subellipsoidea (strain C-169)</name>
    <name type="common">Green microalga</name>
    <dbReference type="NCBI Taxonomy" id="574566"/>
    <lineage>
        <taxon>Eukaryota</taxon>
        <taxon>Viridiplantae</taxon>
        <taxon>Chlorophyta</taxon>
        <taxon>core chlorophytes</taxon>
        <taxon>Trebouxiophyceae</taxon>
        <taxon>Trebouxiophyceae incertae sedis</taxon>
        <taxon>Coccomyxaceae</taxon>
        <taxon>Coccomyxa</taxon>
        <taxon>Coccomyxa subellipsoidea</taxon>
    </lineage>
</organism>
<reference evidence="4 5" key="1">
    <citation type="journal article" date="2012" name="Genome Biol.">
        <title>The genome of the polar eukaryotic microalga coccomyxa subellipsoidea reveals traits of cold adaptation.</title>
        <authorList>
            <person name="Blanc G."/>
            <person name="Agarkova I."/>
            <person name="Grimwood J."/>
            <person name="Kuo A."/>
            <person name="Brueggeman A."/>
            <person name="Dunigan D."/>
            <person name="Gurnon J."/>
            <person name="Ladunga I."/>
            <person name="Lindquist E."/>
            <person name="Lucas S."/>
            <person name="Pangilinan J."/>
            <person name="Proschold T."/>
            <person name="Salamov A."/>
            <person name="Schmutz J."/>
            <person name="Weeks D."/>
            <person name="Yamada T."/>
            <person name="Claverie J.M."/>
            <person name="Grigoriev I."/>
            <person name="Van Etten J."/>
            <person name="Lomsadze A."/>
            <person name="Borodovsky M."/>
        </authorList>
    </citation>
    <scope>NUCLEOTIDE SEQUENCE [LARGE SCALE GENOMIC DNA]</scope>
    <source>
        <strain evidence="4 5">C-169</strain>
    </source>
</reference>
<proteinExistence type="predicted"/>
<dbReference type="AlphaFoldDB" id="I0YQG2"/>
<dbReference type="PANTHER" id="PTHR47342">
    <property type="entry name" value="PROTEIN PTST, CHLOROPLASTIC"/>
    <property type="match status" value="1"/>
</dbReference>
<name>I0YQG2_COCSC</name>
<evidence type="ECO:0000313" key="5">
    <source>
        <dbReference type="Proteomes" id="UP000007264"/>
    </source>
</evidence>
<dbReference type="EMBL" id="AGSI01000014">
    <property type="protein sequence ID" value="EIE20631.1"/>
    <property type="molecule type" value="Genomic_DNA"/>
</dbReference>
<evidence type="ECO:0000256" key="1">
    <source>
        <dbReference type="SAM" id="Coils"/>
    </source>
</evidence>
<dbReference type="SUPFAM" id="SSF81296">
    <property type="entry name" value="E set domains"/>
    <property type="match status" value="1"/>
</dbReference>
<dbReference type="InterPro" id="IPR032640">
    <property type="entry name" value="AMPK1_CBM"/>
</dbReference>